<dbReference type="EMBL" id="VEPZ02000993">
    <property type="protein sequence ID" value="KAE8704372.1"/>
    <property type="molecule type" value="Genomic_DNA"/>
</dbReference>
<sequence>MFVSISGSKSRDPSICEVAYKDKIETKSVHFIGAKDWLRLPSEELANAFHDPLIIRHPQGHTVPGLDGTSTEQLRKWIADILVPNKGDICNGEHDEMRSVEETMKVDDEERKHIINKNSTDATEFEKNEVKEETPKQNINSMDSSEFGMNEVNT</sequence>
<comment type="caution">
    <text evidence="3">The sequence shown here is derived from an EMBL/GenBank/DDBJ whole genome shotgun (WGS) entry which is preliminary data.</text>
</comment>
<organism evidence="3 4">
    <name type="scientific">Hibiscus syriacus</name>
    <name type="common">Rose of Sharon</name>
    <dbReference type="NCBI Taxonomy" id="106335"/>
    <lineage>
        <taxon>Eukaryota</taxon>
        <taxon>Viridiplantae</taxon>
        <taxon>Streptophyta</taxon>
        <taxon>Embryophyta</taxon>
        <taxon>Tracheophyta</taxon>
        <taxon>Spermatophyta</taxon>
        <taxon>Magnoliopsida</taxon>
        <taxon>eudicotyledons</taxon>
        <taxon>Gunneridae</taxon>
        <taxon>Pentapetalae</taxon>
        <taxon>rosids</taxon>
        <taxon>malvids</taxon>
        <taxon>Malvales</taxon>
        <taxon>Malvaceae</taxon>
        <taxon>Malvoideae</taxon>
        <taxon>Hibiscus</taxon>
    </lineage>
</organism>
<dbReference type="InterPro" id="IPR005645">
    <property type="entry name" value="FSH-like_dom"/>
</dbReference>
<evidence type="ECO:0000313" key="4">
    <source>
        <dbReference type="Proteomes" id="UP000436088"/>
    </source>
</evidence>
<dbReference type="InterPro" id="IPR029058">
    <property type="entry name" value="AB_hydrolase_fold"/>
</dbReference>
<gene>
    <name evidence="3" type="ORF">F3Y22_tig00110457pilonHSYRG00013</name>
</gene>
<dbReference type="PANTHER" id="PTHR22778">
    <property type="entry name" value="OVARIAN CANCER GENE-2 PROTEIN-RELATED"/>
    <property type="match status" value="1"/>
</dbReference>
<feature type="region of interest" description="Disordered" evidence="1">
    <location>
        <begin position="114"/>
        <end position="154"/>
    </location>
</feature>
<evidence type="ECO:0000259" key="2">
    <source>
        <dbReference type="Pfam" id="PF03959"/>
    </source>
</evidence>
<dbReference type="Pfam" id="PF03959">
    <property type="entry name" value="FSH1"/>
    <property type="match status" value="1"/>
</dbReference>
<dbReference type="PANTHER" id="PTHR22778:SF55">
    <property type="entry name" value="ESTERASE C25G4.2-LIKE"/>
    <property type="match status" value="1"/>
</dbReference>
<dbReference type="AlphaFoldDB" id="A0A6A3ANF2"/>
<name>A0A6A3ANF2_HIBSY</name>
<dbReference type="Proteomes" id="UP000436088">
    <property type="component" value="Unassembled WGS sequence"/>
</dbReference>
<evidence type="ECO:0000313" key="3">
    <source>
        <dbReference type="EMBL" id="KAE8704372.1"/>
    </source>
</evidence>
<accession>A0A6A3ANF2</accession>
<evidence type="ECO:0000256" key="1">
    <source>
        <dbReference type="SAM" id="MobiDB-lite"/>
    </source>
</evidence>
<keyword evidence="4" id="KW-1185">Reference proteome</keyword>
<feature type="domain" description="Serine hydrolase" evidence="2">
    <location>
        <begin position="2"/>
        <end position="67"/>
    </location>
</feature>
<feature type="compositionally biased region" description="Basic and acidic residues" evidence="1">
    <location>
        <begin position="124"/>
        <end position="135"/>
    </location>
</feature>
<protein>
    <recommendedName>
        <fullName evidence="2">Serine hydrolase domain-containing protein</fullName>
    </recommendedName>
</protein>
<dbReference type="Gene3D" id="3.40.50.1820">
    <property type="entry name" value="alpha/beta hydrolase"/>
    <property type="match status" value="1"/>
</dbReference>
<proteinExistence type="predicted"/>
<reference evidence="3" key="1">
    <citation type="submission" date="2019-09" db="EMBL/GenBank/DDBJ databases">
        <title>Draft genome information of white flower Hibiscus syriacus.</title>
        <authorList>
            <person name="Kim Y.-M."/>
        </authorList>
    </citation>
    <scope>NUCLEOTIDE SEQUENCE [LARGE SCALE GENOMIC DNA]</scope>
    <source>
        <strain evidence="3">YM2019G1</strain>
    </source>
</reference>